<dbReference type="Gene3D" id="3.40.50.740">
    <property type="match status" value="1"/>
</dbReference>
<name>A0A381Z0P8_9ZZZZ</name>
<evidence type="ECO:0000256" key="1">
    <source>
        <dbReference type="ARBA" id="ARBA00022723"/>
    </source>
</evidence>
<dbReference type="InterPro" id="IPR006656">
    <property type="entry name" value="Mopterin_OxRdtase"/>
</dbReference>
<sequence length="703" mass="77872">VSKAVSGFRSLGYSLKVAKEVGFRKFIQSANSKNTCKTCAYGMGGQNGGMRNEAGNYLEVCKKSLQAQITDLQPAILEEILTSQLSDLRQHSPRELERLGRLNTPLLKTPDHNHFQVVNWDEALSRISELFKSQSAHKTFFYSSGRSSNEAAFLLQIFARVFGTNNVNNCSYYCHQASGVGLAKTIGSGTATVVLDDVKHADMIWVLGANPSSNHPRFMKELLHCRRRGGKVIVINPLKEPGLVKFKVPSDWRAMLLGDCEIASTYIQPNIGGDIALLNGVAKVVIERGWVNDEFVANYTDGLEEFQQELETVSWEEITSMSGIKKETIEELAKQYIKAEKVIFAWAMGITHHEHGVENVKSIVNLALLRGMIGKPHAGLLPLRGHSNVQGIGSVGVTPALKNSVMEKLESELDVKMPELPGMDTMQCMKSAMNGDIDLAFIQGGNLYNANPDSQFAERALNNIPFKIFLTTTLNMTHLTATEGECVILPVAARDEEKQPTTQESMFNFVRMSDGGIVRLDNVRSEVDIIAEIAHSVLGDHPVNWLGFKEHSHIRDAIARTIPGFQKISVIDETKEEFQIGGRTFHEPQFATDNGKAKFSTVSIPDLKRKDGEFTLTSIRSEGQFNTIIYDEEDVFRGTDDRWVVMMSGDDMTSIGVFENGHVNIKNETGRMNEVKVKAFDVPNGNVAAFFPEANVLIPNLVD</sequence>
<evidence type="ECO:0000256" key="2">
    <source>
        <dbReference type="ARBA" id="ARBA00023004"/>
    </source>
</evidence>
<dbReference type="GO" id="GO:0030151">
    <property type="term" value="F:molybdenum ion binding"/>
    <property type="evidence" value="ECO:0007669"/>
    <property type="project" value="InterPro"/>
</dbReference>
<evidence type="ECO:0000259" key="4">
    <source>
        <dbReference type="Pfam" id="PF00384"/>
    </source>
</evidence>
<evidence type="ECO:0000256" key="3">
    <source>
        <dbReference type="ARBA" id="ARBA00023014"/>
    </source>
</evidence>
<accession>A0A381Z0P8</accession>
<dbReference type="GO" id="GO:0016020">
    <property type="term" value="C:membrane"/>
    <property type="evidence" value="ECO:0007669"/>
    <property type="project" value="TreeGrafter"/>
</dbReference>
<dbReference type="PANTHER" id="PTHR43105:SF4">
    <property type="entry name" value="PROTEIN YDEP"/>
    <property type="match status" value="1"/>
</dbReference>
<dbReference type="EMBL" id="UINC01019537">
    <property type="protein sequence ID" value="SVA82779.1"/>
    <property type="molecule type" value="Genomic_DNA"/>
</dbReference>
<dbReference type="AlphaFoldDB" id="A0A381Z0P8"/>
<dbReference type="InterPro" id="IPR050123">
    <property type="entry name" value="Prok_molybdopt-oxidoreductase"/>
</dbReference>
<dbReference type="NCBIfam" id="TIGR01701">
    <property type="entry name" value="Fdhalpha-like"/>
    <property type="match status" value="1"/>
</dbReference>
<dbReference type="SUPFAM" id="SSF53706">
    <property type="entry name" value="Formate dehydrogenase/DMSO reductase, domains 1-3"/>
    <property type="match status" value="1"/>
</dbReference>
<reference evidence="5" key="1">
    <citation type="submission" date="2018-05" db="EMBL/GenBank/DDBJ databases">
        <authorList>
            <person name="Lanie J.A."/>
            <person name="Ng W.-L."/>
            <person name="Kazmierczak K.M."/>
            <person name="Andrzejewski T.M."/>
            <person name="Davidsen T.M."/>
            <person name="Wayne K.J."/>
            <person name="Tettelin H."/>
            <person name="Glass J.I."/>
            <person name="Rusch D."/>
            <person name="Podicherti R."/>
            <person name="Tsui H.-C.T."/>
            <person name="Winkler M.E."/>
        </authorList>
    </citation>
    <scope>NUCLEOTIDE SEQUENCE</scope>
</reference>
<gene>
    <name evidence="5" type="ORF">METZ01_LOCUS135633</name>
</gene>
<keyword evidence="1" id="KW-0479">Metal-binding</keyword>
<dbReference type="Gene3D" id="3.40.228.10">
    <property type="entry name" value="Dimethylsulfoxide Reductase, domain 2"/>
    <property type="match status" value="1"/>
</dbReference>
<organism evidence="5">
    <name type="scientific">marine metagenome</name>
    <dbReference type="NCBI Taxonomy" id="408172"/>
    <lineage>
        <taxon>unclassified sequences</taxon>
        <taxon>metagenomes</taxon>
        <taxon>ecological metagenomes</taxon>
    </lineage>
</organism>
<dbReference type="InterPro" id="IPR010046">
    <property type="entry name" value="Mopterin_OxRdtse_a_bac"/>
</dbReference>
<protein>
    <recommendedName>
        <fullName evidence="4">Molybdopterin oxidoreductase domain-containing protein</fullName>
    </recommendedName>
</protein>
<proteinExistence type="predicted"/>
<dbReference type="InterPro" id="IPR009010">
    <property type="entry name" value="Asp_de-COase-like_dom_sf"/>
</dbReference>
<dbReference type="PANTHER" id="PTHR43105">
    <property type="entry name" value="RESPIRATORY NITRATE REDUCTASE"/>
    <property type="match status" value="1"/>
</dbReference>
<dbReference type="GO" id="GO:0051539">
    <property type="term" value="F:4 iron, 4 sulfur cluster binding"/>
    <property type="evidence" value="ECO:0007669"/>
    <property type="project" value="InterPro"/>
</dbReference>
<dbReference type="SUPFAM" id="SSF50692">
    <property type="entry name" value="ADC-like"/>
    <property type="match status" value="1"/>
</dbReference>
<dbReference type="PIRSF" id="PIRSF000144">
    <property type="entry name" value="CbbBc"/>
    <property type="match status" value="1"/>
</dbReference>
<dbReference type="GO" id="GO:0008863">
    <property type="term" value="F:formate dehydrogenase (NAD+) activity"/>
    <property type="evidence" value="ECO:0007669"/>
    <property type="project" value="InterPro"/>
</dbReference>
<evidence type="ECO:0000313" key="5">
    <source>
        <dbReference type="EMBL" id="SVA82779.1"/>
    </source>
</evidence>
<dbReference type="Pfam" id="PF00384">
    <property type="entry name" value="Molybdopterin"/>
    <property type="match status" value="1"/>
</dbReference>
<keyword evidence="3" id="KW-0411">Iron-sulfur</keyword>
<keyword evidence="2" id="KW-0408">Iron</keyword>
<feature type="non-terminal residue" evidence="5">
    <location>
        <position position="703"/>
    </location>
</feature>
<feature type="non-terminal residue" evidence="5">
    <location>
        <position position="1"/>
    </location>
</feature>
<feature type="domain" description="Molybdopterin oxidoreductase" evidence="4">
    <location>
        <begin position="101"/>
        <end position="496"/>
    </location>
</feature>